<evidence type="ECO:0000313" key="3">
    <source>
        <dbReference type="EMBL" id="MBB3775244.1"/>
    </source>
</evidence>
<dbReference type="Pfam" id="PF00144">
    <property type="entry name" value="Beta-lactamase"/>
    <property type="match status" value="1"/>
</dbReference>
<dbReference type="PANTHER" id="PTHR43283">
    <property type="entry name" value="BETA-LACTAMASE-RELATED"/>
    <property type="match status" value="1"/>
</dbReference>
<dbReference type="InterPro" id="IPR050789">
    <property type="entry name" value="Diverse_Enzym_Activities"/>
</dbReference>
<dbReference type="InterPro" id="IPR001466">
    <property type="entry name" value="Beta-lactam-related"/>
</dbReference>
<organism evidence="4 5">
    <name type="scientific">Erythrobacter ramosus</name>
    <dbReference type="NCBI Taxonomy" id="35811"/>
    <lineage>
        <taxon>Bacteria</taxon>
        <taxon>Pseudomonadati</taxon>
        <taxon>Pseudomonadota</taxon>
        <taxon>Alphaproteobacteria</taxon>
        <taxon>Sphingomonadales</taxon>
        <taxon>Erythrobacteraceae</taxon>
        <taxon>Erythrobacter/Porphyrobacter group</taxon>
        <taxon>Erythrobacter</taxon>
    </lineage>
</organism>
<dbReference type="GO" id="GO:0016787">
    <property type="term" value="F:hydrolase activity"/>
    <property type="evidence" value="ECO:0007669"/>
    <property type="project" value="UniProtKB-KW"/>
</dbReference>
<dbReference type="EMBL" id="JACICE010000001">
    <property type="protein sequence ID" value="MBB3775244.1"/>
    <property type="molecule type" value="Genomic_DNA"/>
</dbReference>
<reference evidence="3 6" key="2">
    <citation type="submission" date="2020-08" db="EMBL/GenBank/DDBJ databases">
        <title>Genomic Encyclopedia of Type Strains, Phase IV (KMG-IV): sequencing the most valuable type-strain genomes for metagenomic binning, comparative biology and taxonomic classification.</title>
        <authorList>
            <person name="Goeker M."/>
        </authorList>
    </citation>
    <scope>NUCLEOTIDE SEQUENCE [LARGE SCALE GENOMIC DNA]</scope>
    <source>
        <strain evidence="3 6">DSM 8510</strain>
    </source>
</reference>
<name>A0A6I4UE00_9SPHN</name>
<accession>A0A6I4UE00</accession>
<comment type="caution">
    <text evidence="4">The sequence shown here is derived from an EMBL/GenBank/DDBJ whole genome shotgun (WGS) entry which is preliminary data.</text>
</comment>
<keyword evidence="1" id="KW-0732">Signal</keyword>
<dbReference type="OrthoDB" id="9804448at2"/>
<reference evidence="4 5" key="1">
    <citation type="submission" date="2019-12" db="EMBL/GenBank/DDBJ databases">
        <title>Genomic-based taxomic classification of the family Erythrobacteraceae.</title>
        <authorList>
            <person name="Xu L."/>
        </authorList>
    </citation>
    <scope>NUCLEOTIDE SEQUENCE [LARGE SCALE GENOMIC DNA]</scope>
    <source>
        <strain evidence="4 5">JCM 10282</strain>
    </source>
</reference>
<dbReference type="EMBL" id="WTYB01000001">
    <property type="protein sequence ID" value="MXP37132.1"/>
    <property type="molecule type" value="Genomic_DNA"/>
</dbReference>
<evidence type="ECO:0000259" key="2">
    <source>
        <dbReference type="Pfam" id="PF00144"/>
    </source>
</evidence>
<feature type="domain" description="Beta-lactamase-related" evidence="2">
    <location>
        <begin position="48"/>
        <end position="374"/>
    </location>
</feature>
<dbReference type="Proteomes" id="UP000548685">
    <property type="component" value="Unassembled WGS sequence"/>
</dbReference>
<keyword evidence="6" id="KW-1185">Reference proteome</keyword>
<dbReference type="Gene3D" id="3.40.710.10">
    <property type="entry name" value="DD-peptidase/beta-lactamase superfamily"/>
    <property type="match status" value="1"/>
</dbReference>
<evidence type="ECO:0000313" key="5">
    <source>
        <dbReference type="Proteomes" id="UP000430021"/>
    </source>
</evidence>
<feature type="chain" id="PRO_5026282610" evidence="1">
    <location>
        <begin position="21"/>
        <end position="389"/>
    </location>
</feature>
<feature type="signal peptide" evidence="1">
    <location>
        <begin position="1"/>
        <end position="20"/>
    </location>
</feature>
<evidence type="ECO:0000313" key="6">
    <source>
        <dbReference type="Proteomes" id="UP000548685"/>
    </source>
</evidence>
<dbReference type="SUPFAM" id="SSF56601">
    <property type="entry name" value="beta-lactamase/transpeptidase-like"/>
    <property type="match status" value="1"/>
</dbReference>
<gene>
    <name evidence="3" type="ORF">FHS52_001187</name>
    <name evidence="4" type="ORF">GRI59_00715</name>
</gene>
<evidence type="ECO:0000313" key="4">
    <source>
        <dbReference type="EMBL" id="MXP37132.1"/>
    </source>
</evidence>
<evidence type="ECO:0000256" key="1">
    <source>
        <dbReference type="SAM" id="SignalP"/>
    </source>
</evidence>
<dbReference type="Proteomes" id="UP000430021">
    <property type="component" value="Unassembled WGS sequence"/>
</dbReference>
<dbReference type="RefSeq" id="WP_160759294.1">
    <property type="nucleotide sequence ID" value="NZ_BAAADZ010000002.1"/>
</dbReference>
<dbReference type="InterPro" id="IPR012338">
    <property type="entry name" value="Beta-lactam/transpept-like"/>
</dbReference>
<sequence>MILLRLLFVMAILVAAPAMGKDPAVSLWNEAQVRYQAKLREEHVVASTTVLLRDGKVIAAANFGVDDITTNRPTDLKSIYHWGSVTKTFTSIAIMQLRDRGLLKLDDPVVRYVPNFGKIYNPYGKIETITLRDLLTHSAGLRNTTWPWNAGKGWEPFEPPSYAQIEAMFPYTEIEFQPGSKYSYSNLGYAVLGQVIEAVSHEPYVAYIDKHIFKPLKMHGSYFNLTPDHLRPYRVQSYAVTDAGALIDQGGDFDTGATVANGGLNAPVDDMIVYASFLSGAGSDDNYRFVLSRDSIAELHTKILPSGEEAGLTTYRGLGFLTGETATHQFFAHGGFQRLYRTTIMISPVNRMAYIRAVNTTGPRGRNTATDIIDDTVIFKIFGLGLEQK</sequence>
<dbReference type="AlphaFoldDB" id="A0A6I4UE00"/>
<protein>
    <submittedName>
        <fullName evidence="3">CubicO group peptidase (Beta-lactamase class C family)</fullName>
    </submittedName>
    <submittedName>
        <fullName evidence="4">Serine hydrolase</fullName>
    </submittedName>
</protein>
<keyword evidence="4" id="KW-0378">Hydrolase</keyword>
<proteinExistence type="predicted"/>